<evidence type="ECO:0000256" key="1">
    <source>
        <dbReference type="ARBA" id="ARBA00004613"/>
    </source>
</evidence>
<comment type="similarity">
    <text evidence="2 8">Belongs to the TGF-beta family.</text>
</comment>
<dbReference type="AlphaFoldDB" id="A0A226E3K5"/>
<dbReference type="Proteomes" id="UP000198287">
    <property type="component" value="Unassembled WGS sequence"/>
</dbReference>
<evidence type="ECO:0000256" key="6">
    <source>
        <dbReference type="ARBA" id="ARBA00023157"/>
    </source>
</evidence>
<feature type="region of interest" description="Disordered" evidence="9">
    <location>
        <begin position="354"/>
        <end position="383"/>
    </location>
</feature>
<sequence length="491" mass="56102">MLFLLVLLILFQPGSYNFLCATKTTSTIVSTTNLKSIILKTTGVVTENKSTKSSQITSSPWHGISQHFVTNYFFTLNSSSNIRNSARFHEHSTNTDPHRLLFLDQKQLELKKRAERDRNKKLKVSRQFEVVNSSSLHGRLVQSTNTIRSFYHDTGLKFCHIFHKCVHIYLSASTIIYLCTYLLCNNEGNEAELEGFHSHVTFDISPIPSNEKITIAQLQLLFAVSKRNRNVSNVTIQIVVHDLVKVVQPSKTTSTIGQISLPIDAKMLKLSKLDSNFWLNFDVISAVSRIQHQSRKRKLSLGIELIVHDGNLLSLEPEIQNYIRVKRSSLLNLPNNQSKPSTFSQLHTYADDRNRPRQFNVKKEKPLSRGHRSHRNHRRKNHRLKNRNICSRKRMFVDFTDVGWNDWIVAPPGYQAFYCSGECPFPLAEHLNATNHAVIQALVNSMSPGRVPPPCCVPKRYSSLSLLYTDSSDRIVLKHYKEMIVESCGCS</sequence>
<keyword evidence="7" id="KW-0325">Glycoprotein</keyword>
<accession>A0A226E3K5</accession>
<reference evidence="12 13" key="1">
    <citation type="submission" date="2015-12" db="EMBL/GenBank/DDBJ databases">
        <title>The genome of Folsomia candida.</title>
        <authorList>
            <person name="Faddeeva A."/>
            <person name="Derks M.F."/>
            <person name="Anvar Y."/>
            <person name="Smit S."/>
            <person name="Van Straalen N."/>
            <person name="Roelofs D."/>
        </authorList>
    </citation>
    <scope>NUCLEOTIDE SEQUENCE [LARGE SCALE GENOMIC DNA]</scope>
    <source>
        <strain evidence="12 13">VU population</strain>
        <tissue evidence="12">Whole body</tissue>
    </source>
</reference>
<dbReference type="PRINTS" id="PR00669">
    <property type="entry name" value="INHIBINA"/>
</dbReference>
<dbReference type="InterPro" id="IPR029034">
    <property type="entry name" value="Cystine-knot_cytokine"/>
</dbReference>
<keyword evidence="3" id="KW-0964">Secreted</keyword>
<dbReference type="PROSITE" id="PS51362">
    <property type="entry name" value="TGF_BETA_2"/>
    <property type="match status" value="1"/>
</dbReference>
<dbReference type="InterPro" id="IPR001839">
    <property type="entry name" value="TGF-b_C"/>
</dbReference>
<feature type="signal peptide" evidence="10">
    <location>
        <begin position="1"/>
        <end position="16"/>
    </location>
</feature>
<evidence type="ECO:0000256" key="7">
    <source>
        <dbReference type="ARBA" id="ARBA00023180"/>
    </source>
</evidence>
<keyword evidence="6" id="KW-1015">Disulfide bond</keyword>
<evidence type="ECO:0000256" key="9">
    <source>
        <dbReference type="SAM" id="MobiDB-lite"/>
    </source>
</evidence>
<dbReference type="InterPro" id="IPR001111">
    <property type="entry name" value="TGF-b_propeptide"/>
</dbReference>
<feature type="compositionally biased region" description="Basic and acidic residues" evidence="9">
    <location>
        <begin position="354"/>
        <end position="367"/>
    </location>
</feature>
<dbReference type="Pfam" id="PF00019">
    <property type="entry name" value="TGF_beta"/>
    <property type="match status" value="1"/>
</dbReference>
<dbReference type="OrthoDB" id="5987191at2759"/>
<dbReference type="STRING" id="158441.A0A226E3K5"/>
<dbReference type="SMART" id="SM00204">
    <property type="entry name" value="TGFB"/>
    <property type="match status" value="1"/>
</dbReference>
<dbReference type="EMBL" id="LNIX01000007">
    <property type="protein sequence ID" value="OXA51604.1"/>
    <property type="molecule type" value="Genomic_DNA"/>
</dbReference>
<dbReference type="CDD" id="cd13761">
    <property type="entry name" value="TGF_beta_BMP5_like"/>
    <property type="match status" value="1"/>
</dbReference>
<feature type="compositionally biased region" description="Basic residues" evidence="9">
    <location>
        <begin position="368"/>
        <end position="383"/>
    </location>
</feature>
<evidence type="ECO:0000256" key="10">
    <source>
        <dbReference type="SAM" id="SignalP"/>
    </source>
</evidence>
<dbReference type="FunFam" id="2.10.90.10:FF:000001">
    <property type="entry name" value="Bone morphogenetic protein 4"/>
    <property type="match status" value="1"/>
</dbReference>
<dbReference type="GO" id="GO:0008083">
    <property type="term" value="F:growth factor activity"/>
    <property type="evidence" value="ECO:0007669"/>
    <property type="project" value="UniProtKB-KW"/>
</dbReference>
<protein>
    <submittedName>
        <fullName evidence="12">Protein decapentaplegic</fullName>
    </submittedName>
</protein>
<gene>
    <name evidence="12" type="ORF">Fcan01_12850</name>
</gene>
<evidence type="ECO:0000256" key="8">
    <source>
        <dbReference type="RuleBase" id="RU000354"/>
    </source>
</evidence>
<dbReference type="PANTHER" id="PTHR11848:SF263">
    <property type="entry name" value="PROTEIN DECAPENTAPLEGIC"/>
    <property type="match status" value="1"/>
</dbReference>
<keyword evidence="5 8" id="KW-0339">Growth factor</keyword>
<comment type="caution">
    <text evidence="12">The sequence shown here is derived from an EMBL/GenBank/DDBJ whole genome shotgun (WGS) entry which is preliminary data.</text>
</comment>
<dbReference type="GO" id="GO:0005125">
    <property type="term" value="F:cytokine activity"/>
    <property type="evidence" value="ECO:0007669"/>
    <property type="project" value="TreeGrafter"/>
</dbReference>
<evidence type="ECO:0000256" key="4">
    <source>
        <dbReference type="ARBA" id="ARBA00022729"/>
    </source>
</evidence>
<dbReference type="PROSITE" id="PS00250">
    <property type="entry name" value="TGF_BETA_1"/>
    <property type="match status" value="1"/>
</dbReference>
<dbReference type="InterPro" id="IPR017948">
    <property type="entry name" value="TGFb_CS"/>
</dbReference>
<dbReference type="GO" id="GO:0005615">
    <property type="term" value="C:extracellular space"/>
    <property type="evidence" value="ECO:0007669"/>
    <property type="project" value="TreeGrafter"/>
</dbReference>
<dbReference type="InterPro" id="IPR015615">
    <property type="entry name" value="TGF-beta-rel"/>
</dbReference>
<evidence type="ECO:0000256" key="3">
    <source>
        <dbReference type="ARBA" id="ARBA00022525"/>
    </source>
</evidence>
<feature type="domain" description="TGF-beta family profile" evidence="11">
    <location>
        <begin position="372"/>
        <end position="491"/>
    </location>
</feature>
<dbReference type="SUPFAM" id="SSF57501">
    <property type="entry name" value="Cystine-knot cytokines"/>
    <property type="match status" value="1"/>
</dbReference>
<keyword evidence="13" id="KW-1185">Reference proteome</keyword>
<dbReference type="Pfam" id="PF00688">
    <property type="entry name" value="TGFb_propeptide"/>
    <property type="match status" value="1"/>
</dbReference>
<organism evidence="12 13">
    <name type="scientific">Folsomia candida</name>
    <name type="common">Springtail</name>
    <dbReference type="NCBI Taxonomy" id="158441"/>
    <lineage>
        <taxon>Eukaryota</taxon>
        <taxon>Metazoa</taxon>
        <taxon>Ecdysozoa</taxon>
        <taxon>Arthropoda</taxon>
        <taxon>Hexapoda</taxon>
        <taxon>Collembola</taxon>
        <taxon>Entomobryomorpha</taxon>
        <taxon>Isotomoidea</taxon>
        <taxon>Isotomidae</taxon>
        <taxon>Proisotominae</taxon>
        <taxon>Folsomia</taxon>
    </lineage>
</organism>
<dbReference type="PANTHER" id="PTHR11848">
    <property type="entry name" value="TGF-BETA FAMILY"/>
    <property type="match status" value="1"/>
</dbReference>
<feature type="chain" id="PRO_5012195122" evidence="10">
    <location>
        <begin position="17"/>
        <end position="491"/>
    </location>
</feature>
<keyword evidence="4 10" id="KW-0732">Signal</keyword>
<name>A0A226E3K5_FOLCA</name>
<evidence type="ECO:0000256" key="5">
    <source>
        <dbReference type="ARBA" id="ARBA00023030"/>
    </source>
</evidence>
<comment type="subcellular location">
    <subcellularLocation>
        <location evidence="1">Secreted</location>
    </subcellularLocation>
</comment>
<evidence type="ECO:0000256" key="2">
    <source>
        <dbReference type="ARBA" id="ARBA00006656"/>
    </source>
</evidence>
<dbReference type="Gene3D" id="2.10.90.10">
    <property type="entry name" value="Cystine-knot cytokines"/>
    <property type="match status" value="1"/>
</dbReference>
<proteinExistence type="inferred from homology"/>
<evidence type="ECO:0000313" key="13">
    <source>
        <dbReference type="Proteomes" id="UP000198287"/>
    </source>
</evidence>
<evidence type="ECO:0000313" key="12">
    <source>
        <dbReference type="EMBL" id="OXA51604.1"/>
    </source>
</evidence>
<evidence type="ECO:0000259" key="11">
    <source>
        <dbReference type="PROSITE" id="PS51362"/>
    </source>
</evidence>